<evidence type="ECO:0000256" key="7">
    <source>
        <dbReference type="ARBA" id="ARBA00022842"/>
    </source>
</evidence>
<dbReference type="Proteomes" id="UP000886724">
    <property type="component" value="Unassembled WGS sequence"/>
</dbReference>
<organism evidence="10 11">
    <name type="scientific">Candidatus Erysipelatoclostridium merdavium</name>
    <dbReference type="NCBI Taxonomy" id="2838566"/>
    <lineage>
        <taxon>Bacteria</taxon>
        <taxon>Bacillati</taxon>
        <taxon>Bacillota</taxon>
        <taxon>Erysipelotrichia</taxon>
        <taxon>Erysipelotrichales</taxon>
        <taxon>Erysipelotrichales incertae sedis</taxon>
    </lineage>
</organism>
<dbReference type="GO" id="GO:0016787">
    <property type="term" value="F:hydrolase activity"/>
    <property type="evidence" value="ECO:0007669"/>
    <property type="project" value="UniProtKB-KW"/>
</dbReference>
<evidence type="ECO:0000256" key="1">
    <source>
        <dbReference type="ARBA" id="ARBA00001946"/>
    </source>
</evidence>
<dbReference type="PANTHER" id="PTHR34405:SF1">
    <property type="entry name" value="CRISPR-ASSOCIATED ENDORIBONUCLEASE CAS2"/>
    <property type="match status" value="1"/>
</dbReference>
<keyword evidence="4 9" id="KW-0479">Metal-binding</keyword>
<dbReference type="PANTHER" id="PTHR34405">
    <property type="entry name" value="CRISPR-ASSOCIATED ENDORIBONUCLEASE CAS2"/>
    <property type="match status" value="1"/>
</dbReference>
<proteinExistence type="inferred from homology"/>
<gene>
    <name evidence="9 10" type="primary">cas2</name>
    <name evidence="10" type="ORF">H9980_12825</name>
</gene>
<evidence type="ECO:0000313" key="11">
    <source>
        <dbReference type="Proteomes" id="UP000886724"/>
    </source>
</evidence>
<dbReference type="EMBL" id="DXET01000290">
    <property type="protein sequence ID" value="HIX82832.1"/>
    <property type="molecule type" value="Genomic_DNA"/>
</dbReference>
<evidence type="ECO:0000256" key="9">
    <source>
        <dbReference type="HAMAP-Rule" id="MF_01471"/>
    </source>
</evidence>
<dbReference type="Pfam" id="PF09827">
    <property type="entry name" value="CRISPR_Cas2"/>
    <property type="match status" value="1"/>
</dbReference>
<dbReference type="AlphaFoldDB" id="A0A9D1XNR7"/>
<comment type="cofactor">
    <cofactor evidence="1 9">
        <name>Mg(2+)</name>
        <dbReference type="ChEBI" id="CHEBI:18420"/>
    </cofactor>
</comment>
<sequence>MVVIHSRKGRIIIMYLILIYDIKQEKNYEKRQRMVFKTCKKYLKHIQKSVFEGELDQSQYLKLSLELKKYLNHNLDSCIIFSGRNDIWMKKEFITKPIEEDDQFI</sequence>
<keyword evidence="6 9" id="KW-0378">Hydrolase</keyword>
<protein>
    <recommendedName>
        <fullName evidence="9">CRISPR-associated endoribonuclease Cas2</fullName>
        <ecNumber evidence="9">3.1.-.-</ecNumber>
    </recommendedName>
</protein>
<evidence type="ECO:0000256" key="2">
    <source>
        <dbReference type="ARBA" id="ARBA00009959"/>
    </source>
</evidence>
<comment type="caution">
    <text evidence="10">The sequence shown here is derived from an EMBL/GenBank/DDBJ whole genome shotgun (WGS) entry which is preliminary data.</text>
</comment>
<dbReference type="InterPro" id="IPR019199">
    <property type="entry name" value="Virulence_VapD/CRISPR_Cas2"/>
</dbReference>
<keyword evidence="8 9" id="KW-0051">Antiviral defense</keyword>
<evidence type="ECO:0000256" key="3">
    <source>
        <dbReference type="ARBA" id="ARBA00022722"/>
    </source>
</evidence>
<keyword evidence="5 9" id="KW-0255">Endonuclease</keyword>
<dbReference type="EC" id="3.1.-.-" evidence="9"/>
<comment type="function">
    <text evidence="9">CRISPR (clustered regularly interspaced short palindromic repeat), is an adaptive immune system that provides protection against mobile genetic elements (viruses, transposable elements and conjugative plasmids). CRISPR clusters contain sequences complementary to antecedent mobile elements and target invading nucleic acids. CRISPR clusters are transcribed and processed into CRISPR RNA (crRNA). Functions as a ssRNA-specific endoribonuclease. Involved in the integration of spacer DNA into the CRISPR cassette.</text>
</comment>
<name>A0A9D1XNR7_9FIRM</name>
<evidence type="ECO:0000256" key="5">
    <source>
        <dbReference type="ARBA" id="ARBA00022759"/>
    </source>
</evidence>
<dbReference type="HAMAP" id="MF_01471">
    <property type="entry name" value="Cas2"/>
    <property type="match status" value="1"/>
</dbReference>
<dbReference type="GO" id="GO:0043571">
    <property type="term" value="P:maintenance of CRISPR repeat elements"/>
    <property type="evidence" value="ECO:0007669"/>
    <property type="project" value="UniProtKB-UniRule"/>
</dbReference>
<comment type="similarity">
    <text evidence="2 9">Belongs to the CRISPR-associated endoribonuclease Cas2 protein family.</text>
</comment>
<feature type="binding site" evidence="9">
    <location>
        <position position="21"/>
    </location>
    <ligand>
        <name>Mg(2+)</name>
        <dbReference type="ChEBI" id="CHEBI:18420"/>
        <note>catalytic</note>
    </ligand>
</feature>
<reference evidence="10" key="1">
    <citation type="journal article" date="2021" name="PeerJ">
        <title>Extensive microbial diversity within the chicken gut microbiome revealed by metagenomics and culture.</title>
        <authorList>
            <person name="Gilroy R."/>
            <person name="Ravi A."/>
            <person name="Getino M."/>
            <person name="Pursley I."/>
            <person name="Horton D.L."/>
            <person name="Alikhan N.F."/>
            <person name="Baker D."/>
            <person name="Gharbi K."/>
            <person name="Hall N."/>
            <person name="Watson M."/>
            <person name="Adriaenssens E.M."/>
            <person name="Foster-Nyarko E."/>
            <person name="Jarju S."/>
            <person name="Secka A."/>
            <person name="Antonio M."/>
            <person name="Oren A."/>
            <person name="Chaudhuri R.R."/>
            <person name="La Ragione R."/>
            <person name="Hildebrand F."/>
            <person name="Pallen M.J."/>
        </authorList>
    </citation>
    <scope>NUCLEOTIDE SEQUENCE</scope>
    <source>
        <strain evidence="10">ChiGjej1B1-14440</strain>
    </source>
</reference>
<dbReference type="GO" id="GO:0051607">
    <property type="term" value="P:defense response to virus"/>
    <property type="evidence" value="ECO:0007669"/>
    <property type="project" value="UniProtKB-UniRule"/>
</dbReference>
<dbReference type="GO" id="GO:0046872">
    <property type="term" value="F:metal ion binding"/>
    <property type="evidence" value="ECO:0007669"/>
    <property type="project" value="UniProtKB-UniRule"/>
</dbReference>
<evidence type="ECO:0000256" key="4">
    <source>
        <dbReference type="ARBA" id="ARBA00022723"/>
    </source>
</evidence>
<evidence type="ECO:0000256" key="6">
    <source>
        <dbReference type="ARBA" id="ARBA00022801"/>
    </source>
</evidence>
<reference evidence="10" key="2">
    <citation type="submission" date="2021-04" db="EMBL/GenBank/DDBJ databases">
        <authorList>
            <person name="Gilroy R."/>
        </authorList>
    </citation>
    <scope>NUCLEOTIDE SEQUENCE</scope>
    <source>
        <strain evidence="10">ChiGjej1B1-14440</strain>
    </source>
</reference>
<dbReference type="InterPro" id="IPR021127">
    <property type="entry name" value="CRISPR_associated_Cas2"/>
</dbReference>
<comment type="subunit">
    <text evidence="9">Homodimer, forms a heterotetramer with a Cas1 homodimer.</text>
</comment>
<evidence type="ECO:0000313" key="10">
    <source>
        <dbReference type="EMBL" id="HIX82832.1"/>
    </source>
</evidence>
<dbReference type="Gene3D" id="3.30.70.240">
    <property type="match status" value="1"/>
</dbReference>
<dbReference type="GO" id="GO:0004521">
    <property type="term" value="F:RNA endonuclease activity"/>
    <property type="evidence" value="ECO:0007669"/>
    <property type="project" value="InterPro"/>
</dbReference>
<keyword evidence="3 9" id="KW-0540">Nuclease</keyword>
<dbReference type="SUPFAM" id="SSF143430">
    <property type="entry name" value="TTP0101/SSO1404-like"/>
    <property type="match status" value="1"/>
</dbReference>
<dbReference type="NCBIfam" id="TIGR01573">
    <property type="entry name" value="cas2"/>
    <property type="match status" value="1"/>
</dbReference>
<evidence type="ECO:0000256" key="8">
    <source>
        <dbReference type="ARBA" id="ARBA00023118"/>
    </source>
</evidence>
<dbReference type="CDD" id="cd09725">
    <property type="entry name" value="Cas2_I_II_III"/>
    <property type="match status" value="1"/>
</dbReference>
<keyword evidence="7 9" id="KW-0460">Magnesium</keyword>
<accession>A0A9D1XNR7</accession>